<evidence type="ECO:0000256" key="5">
    <source>
        <dbReference type="ARBA" id="ARBA00015196"/>
    </source>
</evidence>
<dbReference type="CDD" id="cd04870">
    <property type="entry name" value="ACT_PSP_1"/>
    <property type="match status" value="1"/>
</dbReference>
<keyword evidence="6" id="KW-0028">Amino-acid biosynthesis</keyword>
<dbReference type="CDD" id="cd04871">
    <property type="entry name" value="ACT_PSP_2"/>
    <property type="match status" value="1"/>
</dbReference>
<evidence type="ECO:0000256" key="7">
    <source>
        <dbReference type="ARBA" id="ARBA00022723"/>
    </source>
</evidence>
<dbReference type="InterPro" id="IPR036412">
    <property type="entry name" value="HAD-like_sf"/>
</dbReference>
<dbReference type="NCBIfam" id="TIGR01488">
    <property type="entry name" value="HAD-SF-IB"/>
    <property type="match status" value="1"/>
</dbReference>
<comment type="catalytic activity">
    <reaction evidence="13">
        <text>O-phospho-D-serine + H2O = D-serine + phosphate</text>
        <dbReference type="Rhea" id="RHEA:24873"/>
        <dbReference type="ChEBI" id="CHEBI:15377"/>
        <dbReference type="ChEBI" id="CHEBI:35247"/>
        <dbReference type="ChEBI" id="CHEBI:43474"/>
        <dbReference type="ChEBI" id="CHEBI:58680"/>
        <dbReference type="EC" id="3.1.3.3"/>
    </reaction>
</comment>
<dbReference type="NCBIfam" id="TIGR00338">
    <property type="entry name" value="serB"/>
    <property type="match status" value="1"/>
</dbReference>
<keyword evidence="16" id="KW-1185">Reference proteome</keyword>
<keyword evidence="7" id="KW-0479">Metal-binding</keyword>
<accession>A0A1S8CWA3</accession>
<evidence type="ECO:0000313" key="15">
    <source>
        <dbReference type="EMBL" id="ONG41019.1"/>
    </source>
</evidence>
<dbReference type="GO" id="GO:0036424">
    <property type="term" value="F:L-phosphoserine phosphatase activity"/>
    <property type="evidence" value="ECO:0007669"/>
    <property type="project" value="InterPro"/>
</dbReference>
<proteinExistence type="inferred from homology"/>
<comment type="similarity">
    <text evidence="3">Belongs to the HAD-like hydrolase superfamily. SerB family.</text>
</comment>
<dbReference type="OrthoDB" id="9792539at2"/>
<evidence type="ECO:0000256" key="12">
    <source>
        <dbReference type="ARBA" id="ARBA00048138"/>
    </source>
</evidence>
<dbReference type="SFLD" id="SFLDG01137">
    <property type="entry name" value="C1.6.1:_Phosphoserine_Phosphat"/>
    <property type="match status" value="1"/>
</dbReference>
<organism evidence="15 16">
    <name type="scientific">Alkanindiges hydrocarboniclasticus</name>
    <dbReference type="NCBI Taxonomy" id="1907941"/>
    <lineage>
        <taxon>Bacteria</taxon>
        <taxon>Pseudomonadati</taxon>
        <taxon>Pseudomonadota</taxon>
        <taxon>Gammaproteobacteria</taxon>
        <taxon>Moraxellales</taxon>
        <taxon>Moraxellaceae</taxon>
        <taxon>Alkanindiges</taxon>
    </lineage>
</organism>
<evidence type="ECO:0000256" key="6">
    <source>
        <dbReference type="ARBA" id="ARBA00022605"/>
    </source>
</evidence>
<evidence type="ECO:0000256" key="2">
    <source>
        <dbReference type="ARBA" id="ARBA00005135"/>
    </source>
</evidence>
<dbReference type="CDD" id="cd07500">
    <property type="entry name" value="HAD_PSP"/>
    <property type="match status" value="1"/>
</dbReference>
<dbReference type="Pfam" id="PF12710">
    <property type="entry name" value="HAD"/>
    <property type="match status" value="1"/>
</dbReference>
<reference evidence="15 16" key="1">
    <citation type="submission" date="2016-10" db="EMBL/GenBank/DDBJ databases">
        <title>Draft Genome sequence of Alkanindiges sp. strain H1.</title>
        <authorList>
            <person name="Subhash Y."/>
            <person name="Lee S."/>
        </authorList>
    </citation>
    <scope>NUCLEOTIDE SEQUENCE [LARGE SCALE GENOMIC DNA]</scope>
    <source>
        <strain evidence="15 16">H1</strain>
    </source>
</reference>
<comment type="cofactor">
    <cofactor evidence="1">
        <name>Mg(2+)</name>
        <dbReference type="ChEBI" id="CHEBI:18420"/>
    </cofactor>
</comment>
<dbReference type="UniPathway" id="UPA00135">
    <property type="reaction ID" value="UER00198"/>
</dbReference>
<dbReference type="EC" id="3.1.3.3" evidence="4"/>
<keyword evidence="9" id="KW-0460">Magnesium</keyword>
<comment type="caution">
    <text evidence="15">The sequence shown here is derived from an EMBL/GenBank/DDBJ whole genome shotgun (WGS) entry which is preliminary data.</text>
</comment>
<dbReference type="SUPFAM" id="SSF55021">
    <property type="entry name" value="ACT-like"/>
    <property type="match status" value="1"/>
</dbReference>
<evidence type="ECO:0000256" key="1">
    <source>
        <dbReference type="ARBA" id="ARBA00001946"/>
    </source>
</evidence>
<dbReference type="PANTHER" id="PTHR43344">
    <property type="entry name" value="PHOSPHOSERINE PHOSPHATASE"/>
    <property type="match status" value="1"/>
</dbReference>
<dbReference type="InterPro" id="IPR045865">
    <property type="entry name" value="ACT-like_dom_sf"/>
</dbReference>
<dbReference type="EMBL" id="MLCN01000014">
    <property type="protein sequence ID" value="ONG41019.1"/>
    <property type="molecule type" value="Genomic_DNA"/>
</dbReference>
<dbReference type="InterPro" id="IPR023214">
    <property type="entry name" value="HAD_sf"/>
</dbReference>
<evidence type="ECO:0000256" key="10">
    <source>
        <dbReference type="ARBA" id="ARBA00023299"/>
    </source>
</evidence>
<keyword evidence="8" id="KW-0378">Hydrolase</keyword>
<comment type="pathway">
    <text evidence="2">Amino-acid biosynthesis; L-serine biosynthesis; L-serine from 3-phospho-D-glycerate: step 3/3.</text>
</comment>
<evidence type="ECO:0000313" key="16">
    <source>
        <dbReference type="Proteomes" id="UP000192132"/>
    </source>
</evidence>
<evidence type="ECO:0000256" key="14">
    <source>
        <dbReference type="PIRSR" id="PIRSR604469-1"/>
    </source>
</evidence>
<evidence type="ECO:0000256" key="11">
    <source>
        <dbReference type="ARBA" id="ARBA00031693"/>
    </source>
</evidence>
<feature type="active site" description="Nucleophile" evidence="14">
    <location>
        <position position="198"/>
    </location>
</feature>
<dbReference type="GO" id="GO:0000287">
    <property type="term" value="F:magnesium ion binding"/>
    <property type="evidence" value="ECO:0007669"/>
    <property type="project" value="TreeGrafter"/>
</dbReference>
<dbReference type="RefSeq" id="WP_076877746.1">
    <property type="nucleotide sequence ID" value="NZ_MLCN01000014.1"/>
</dbReference>
<evidence type="ECO:0000256" key="3">
    <source>
        <dbReference type="ARBA" id="ARBA00009184"/>
    </source>
</evidence>
<dbReference type="InterPro" id="IPR004469">
    <property type="entry name" value="PSP"/>
</dbReference>
<dbReference type="SUPFAM" id="SSF56784">
    <property type="entry name" value="HAD-like"/>
    <property type="match status" value="1"/>
</dbReference>
<dbReference type="AlphaFoldDB" id="A0A1S8CWA3"/>
<dbReference type="Gene3D" id="3.40.50.1000">
    <property type="entry name" value="HAD superfamily/HAD-like"/>
    <property type="match status" value="1"/>
</dbReference>
<dbReference type="SFLD" id="SFLDS00003">
    <property type="entry name" value="Haloacid_Dehalogenase"/>
    <property type="match status" value="1"/>
</dbReference>
<dbReference type="PANTHER" id="PTHR43344:SF2">
    <property type="entry name" value="PHOSPHOSERINE PHOSPHATASE"/>
    <property type="match status" value="1"/>
</dbReference>
<dbReference type="SFLD" id="SFLDG01136">
    <property type="entry name" value="C1.6:_Phosphoserine_Phosphatas"/>
    <property type="match status" value="1"/>
</dbReference>
<dbReference type="STRING" id="1907941.BKE30_06230"/>
<evidence type="ECO:0000256" key="13">
    <source>
        <dbReference type="ARBA" id="ARBA00048523"/>
    </source>
</evidence>
<evidence type="ECO:0000256" key="8">
    <source>
        <dbReference type="ARBA" id="ARBA00022801"/>
    </source>
</evidence>
<protein>
    <recommendedName>
        <fullName evidence="5">Phosphoserine phosphatase</fullName>
        <ecNumber evidence="4">3.1.3.3</ecNumber>
    </recommendedName>
    <alternativeName>
        <fullName evidence="11">O-phosphoserine phosphohydrolase</fullName>
    </alternativeName>
</protein>
<keyword evidence="10" id="KW-0718">Serine biosynthesis</keyword>
<dbReference type="Proteomes" id="UP000192132">
    <property type="component" value="Unassembled WGS sequence"/>
</dbReference>
<dbReference type="SFLD" id="SFLDF00029">
    <property type="entry name" value="phosphoserine_phosphatase"/>
    <property type="match status" value="1"/>
</dbReference>
<dbReference type="Gene3D" id="3.30.70.260">
    <property type="match status" value="1"/>
</dbReference>
<evidence type="ECO:0000256" key="4">
    <source>
        <dbReference type="ARBA" id="ARBA00012640"/>
    </source>
</evidence>
<dbReference type="GO" id="GO:0006564">
    <property type="term" value="P:L-serine biosynthetic process"/>
    <property type="evidence" value="ECO:0007669"/>
    <property type="project" value="UniProtKB-KW"/>
</dbReference>
<dbReference type="Pfam" id="PF13740">
    <property type="entry name" value="ACT_6"/>
    <property type="match status" value="1"/>
</dbReference>
<dbReference type="GO" id="GO:0005737">
    <property type="term" value="C:cytoplasm"/>
    <property type="evidence" value="ECO:0007669"/>
    <property type="project" value="TreeGrafter"/>
</dbReference>
<gene>
    <name evidence="15" type="ORF">BKE30_06230</name>
</gene>
<name>A0A1S8CWA3_9GAMM</name>
<evidence type="ECO:0000256" key="9">
    <source>
        <dbReference type="ARBA" id="ARBA00022842"/>
    </source>
</evidence>
<feature type="active site" description="Proton donor" evidence="14">
    <location>
        <position position="200"/>
    </location>
</feature>
<sequence>MREIILISFLGPDQPNQFNRMMQVLTTHQLDILDVGQAVIHNQLTLGIVVASDQPTQAALAMKDMLLLAHDIGLTLYFKPISFEEYQHWVKEGGRTKYIVTVLSRELTAAHLQAVSQIISQHGFNIETVTRLSGRLGMDESDSDQHRKACVEFGLSGQLLDAQALRADCLKLSTNLSIDIAVQEDNAYRRNRRLVCFDMDSTLIEQEVIDELALEAGVGPQVAEITERAMQGELDFKQSFAARVALLKGLDTKVLEQIAERLTMTEGTERLISTLKALGYRTAILSGGFQYFAEMLQRKLGIDEVYANQLDVVDGIVTGEVIGQVVDGNRKAELLRELAEKHGISLQQVIAVGDGANDLPMLSIAGLGVAFRAKPLVRENARQAISSVGLDGILYLLGVRDKDL</sequence>
<comment type="catalytic activity">
    <reaction evidence="12">
        <text>O-phospho-L-serine + H2O = L-serine + phosphate</text>
        <dbReference type="Rhea" id="RHEA:21208"/>
        <dbReference type="ChEBI" id="CHEBI:15377"/>
        <dbReference type="ChEBI" id="CHEBI:33384"/>
        <dbReference type="ChEBI" id="CHEBI:43474"/>
        <dbReference type="ChEBI" id="CHEBI:57524"/>
        <dbReference type="EC" id="3.1.3.3"/>
    </reaction>
</comment>
<dbReference type="InterPro" id="IPR050582">
    <property type="entry name" value="HAD-like_SerB"/>
</dbReference>